<evidence type="ECO:0000256" key="8">
    <source>
        <dbReference type="ARBA" id="ARBA00023069"/>
    </source>
</evidence>
<evidence type="ECO:0000256" key="4">
    <source>
        <dbReference type="ARBA" id="ARBA00022574"/>
    </source>
</evidence>
<protein>
    <recommendedName>
        <fullName evidence="15">Dynein intermediate chain 3, ciliary</fullName>
    </recommendedName>
</protein>
<name>B4NEJ4_DROWI</name>
<dbReference type="InterPro" id="IPR015943">
    <property type="entry name" value="WD40/YVTN_repeat-like_dom_sf"/>
</dbReference>
<feature type="region of interest" description="Disordered" evidence="12">
    <location>
        <begin position="618"/>
        <end position="653"/>
    </location>
</feature>
<dbReference type="EMBL" id="CH964239">
    <property type="protein sequence ID" value="EDW82163.1"/>
    <property type="molecule type" value="Genomic_DNA"/>
</dbReference>
<dbReference type="GO" id="GO:0036157">
    <property type="term" value="C:outer dynein arm"/>
    <property type="evidence" value="ECO:0007669"/>
    <property type="project" value="TreeGrafter"/>
</dbReference>
<evidence type="ECO:0000256" key="3">
    <source>
        <dbReference type="ARBA" id="ARBA00022490"/>
    </source>
</evidence>
<evidence type="ECO:0000256" key="9">
    <source>
        <dbReference type="ARBA" id="ARBA00023175"/>
    </source>
</evidence>
<keyword evidence="10" id="KW-0206">Cytoskeleton</keyword>
<dbReference type="PhylomeDB" id="B4NEJ4"/>
<dbReference type="STRING" id="7260.B4NEJ4"/>
<keyword evidence="3" id="KW-0963">Cytoplasm</keyword>
<dbReference type="FunCoup" id="B4NEJ4">
    <property type="interactions" value="2"/>
</dbReference>
<dbReference type="eggNOG" id="KOG1587">
    <property type="taxonomic scope" value="Eukaryota"/>
</dbReference>
<keyword evidence="14" id="KW-1185">Reference proteome</keyword>
<dbReference type="SMR" id="B4NEJ4"/>
<keyword evidence="11" id="KW-0966">Cell projection</keyword>
<evidence type="ECO:0000256" key="7">
    <source>
        <dbReference type="ARBA" id="ARBA00023017"/>
    </source>
</evidence>
<dbReference type="GO" id="GO:0003341">
    <property type="term" value="P:cilium movement"/>
    <property type="evidence" value="ECO:0007669"/>
    <property type="project" value="TreeGrafter"/>
</dbReference>
<dbReference type="OMA" id="KICPKDE"/>
<evidence type="ECO:0000313" key="14">
    <source>
        <dbReference type="Proteomes" id="UP000007798"/>
    </source>
</evidence>
<keyword evidence="5" id="KW-0493">Microtubule</keyword>
<keyword evidence="7" id="KW-0243">Dynein</keyword>
<accession>B4NEJ4</accession>
<evidence type="ECO:0000256" key="12">
    <source>
        <dbReference type="SAM" id="MobiDB-lite"/>
    </source>
</evidence>
<dbReference type="InterPro" id="IPR001680">
    <property type="entry name" value="WD40_rpt"/>
</dbReference>
<proteinExistence type="inferred from homology"/>
<dbReference type="Gene3D" id="2.130.10.10">
    <property type="entry name" value="YVTN repeat-like/Quinoprotein amine dehydrogenase"/>
    <property type="match status" value="2"/>
</dbReference>
<evidence type="ECO:0000256" key="5">
    <source>
        <dbReference type="ARBA" id="ARBA00022701"/>
    </source>
</evidence>
<feature type="compositionally biased region" description="Basic and acidic residues" evidence="12">
    <location>
        <begin position="632"/>
        <end position="642"/>
    </location>
</feature>
<dbReference type="InterPro" id="IPR036322">
    <property type="entry name" value="WD40_repeat_dom_sf"/>
</dbReference>
<dbReference type="KEGG" id="dwi:6648417"/>
<dbReference type="HOGENOM" id="CLU_022406_1_0_1"/>
<evidence type="ECO:0000256" key="2">
    <source>
        <dbReference type="ARBA" id="ARBA00011059"/>
    </source>
</evidence>
<keyword evidence="6" id="KW-0677">Repeat</keyword>
<keyword evidence="4" id="KW-0853">WD repeat</keyword>
<evidence type="ECO:0000313" key="13">
    <source>
        <dbReference type="EMBL" id="EDW82163.1"/>
    </source>
</evidence>
<gene>
    <name evidence="13" type="primary">Dwil\GK25656</name>
    <name evidence="13" type="ORF">Dwil_GK25656</name>
</gene>
<dbReference type="InterPro" id="IPR050687">
    <property type="entry name" value="Dynein_IC"/>
</dbReference>
<keyword evidence="9" id="KW-0505">Motor protein</keyword>
<evidence type="ECO:0000256" key="6">
    <source>
        <dbReference type="ARBA" id="ARBA00022737"/>
    </source>
</evidence>
<evidence type="ECO:0000256" key="1">
    <source>
        <dbReference type="ARBA" id="ARBA00004430"/>
    </source>
</evidence>
<reference evidence="13 14" key="1">
    <citation type="journal article" date="2007" name="Nature">
        <title>Evolution of genes and genomes on the Drosophila phylogeny.</title>
        <authorList>
            <consortium name="Drosophila 12 Genomes Consortium"/>
            <person name="Clark A.G."/>
            <person name="Eisen M.B."/>
            <person name="Smith D.R."/>
            <person name="Bergman C.M."/>
            <person name="Oliver B."/>
            <person name="Markow T.A."/>
            <person name="Kaufman T.C."/>
            <person name="Kellis M."/>
            <person name="Gelbart W."/>
            <person name="Iyer V.N."/>
            <person name="Pollard D.A."/>
            <person name="Sackton T.B."/>
            <person name="Larracuente A.M."/>
            <person name="Singh N.D."/>
            <person name="Abad J.P."/>
            <person name="Abt D.N."/>
            <person name="Adryan B."/>
            <person name="Aguade M."/>
            <person name="Akashi H."/>
            <person name="Anderson W.W."/>
            <person name="Aquadro C.F."/>
            <person name="Ardell D.H."/>
            <person name="Arguello R."/>
            <person name="Artieri C.G."/>
            <person name="Barbash D.A."/>
            <person name="Barker D."/>
            <person name="Barsanti P."/>
            <person name="Batterham P."/>
            <person name="Batzoglou S."/>
            <person name="Begun D."/>
            <person name="Bhutkar A."/>
            <person name="Blanco E."/>
            <person name="Bosak S.A."/>
            <person name="Bradley R.K."/>
            <person name="Brand A.D."/>
            <person name="Brent M.R."/>
            <person name="Brooks A.N."/>
            <person name="Brown R.H."/>
            <person name="Butlin R.K."/>
            <person name="Caggese C."/>
            <person name="Calvi B.R."/>
            <person name="Bernardo de Carvalho A."/>
            <person name="Caspi A."/>
            <person name="Castrezana S."/>
            <person name="Celniker S.E."/>
            <person name="Chang J.L."/>
            <person name="Chapple C."/>
            <person name="Chatterji S."/>
            <person name="Chinwalla A."/>
            <person name="Civetta A."/>
            <person name="Clifton S.W."/>
            <person name="Comeron J.M."/>
            <person name="Costello J.C."/>
            <person name="Coyne J.A."/>
            <person name="Daub J."/>
            <person name="David R.G."/>
            <person name="Delcher A.L."/>
            <person name="Delehaunty K."/>
            <person name="Do C.B."/>
            <person name="Ebling H."/>
            <person name="Edwards K."/>
            <person name="Eickbush T."/>
            <person name="Evans J.D."/>
            <person name="Filipski A."/>
            <person name="Findeiss S."/>
            <person name="Freyhult E."/>
            <person name="Fulton L."/>
            <person name="Fulton R."/>
            <person name="Garcia A.C."/>
            <person name="Gardiner A."/>
            <person name="Garfield D.A."/>
            <person name="Garvin B.E."/>
            <person name="Gibson G."/>
            <person name="Gilbert D."/>
            <person name="Gnerre S."/>
            <person name="Godfrey J."/>
            <person name="Good R."/>
            <person name="Gotea V."/>
            <person name="Gravely B."/>
            <person name="Greenberg A.J."/>
            <person name="Griffiths-Jones S."/>
            <person name="Gross S."/>
            <person name="Guigo R."/>
            <person name="Gustafson E.A."/>
            <person name="Haerty W."/>
            <person name="Hahn M.W."/>
            <person name="Halligan D.L."/>
            <person name="Halpern A.L."/>
            <person name="Halter G.M."/>
            <person name="Han M.V."/>
            <person name="Heger A."/>
            <person name="Hillier L."/>
            <person name="Hinrichs A.S."/>
            <person name="Holmes I."/>
            <person name="Hoskins R.A."/>
            <person name="Hubisz M.J."/>
            <person name="Hultmark D."/>
            <person name="Huntley M.A."/>
            <person name="Jaffe D.B."/>
            <person name="Jagadeeshan S."/>
            <person name="Jeck W.R."/>
            <person name="Johnson J."/>
            <person name="Jones C.D."/>
            <person name="Jordan W.C."/>
            <person name="Karpen G.H."/>
            <person name="Kataoka E."/>
            <person name="Keightley P.D."/>
            <person name="Kheradpour P."/>
            <person name="Kirkness E.F."/>
            <person name="Koerich L.B."/>
            <person name="Kristiansen K."/>
            <person name="Kudrna D."/>
            <person name="Kulathinal R.J."/>
            <person name="Kumar S."/>
            <person name="Kwok R."/>
            <person name="Lander E."/>
            <person name="Langley C.H."/>
            <person name="Lapoint R."/>
            <person name="Lazzaro B.P."/>
            <person name="Lee S.J."/>
            <person name="Levesque L."/>
            <person name="Li R."/>
            <person name="Lin C.F."/>
            <person name="Lin M.F."/>
            <person name="Lindblad-Toh K."/>
            <person name="Llopart A."/>
            <person name="Long M."/>
            <person name="Low L."/>
            <person name="Lozovsky E."/>
            <person name="Lu J."/>
            <person name="Luo M."/>
            <person name="Machado C.A."/>
            <person name="Makalowski W."/>
            <person name="Marzo M."/>
            <person name="Matsuda M."/>
            <person name="Matzkin L."/>
            <person name="McAllister B."/>
            <person name="McBride C.S."/>
            <person name="McKernan B."/>
            <person name="McKernan K."/>
            <person name="Mendez-Lago M."/>
            <person name="Minx P."/>
            <person name="Mollenhauer M.U."/>
            <person name="Montooth K."/>
            <person name="Mount S.M."/>
            <person name="Mu X."/>
            <person name="Myers E."/>
            <person name="Negre B."/>
            <person name="Newfeld S."/>
            <person name="Nielsen R."/>
            <person name="Noor M.A."/>
            <person name="O'Grady P."/>
            <person name="Pachter L."/>
            <person name="Papaceit M."/>
            <person name="Parisi M.J."/>
            <person name="Parisi M."/>
            <person name="Parts L."/>
            <person name="Pedersen J.S."/>
            <person name="Pesole G."/>
            <person name="Phillippy A.M."/>
            <person name="Ponting C.P."/>
            <person name="Pop M."/>
            <person name="Porcelli D."/>
            <person name="Powell J.R."/>
            <person name="Prohaska S."/>
            <person name="Pruitt K."/>
            <person name="Puig M."/>
            <person name="Quesneville H."/>
            <person name="Ram K.R."/>
            <person name="Rand D."/>
            <person name="Rasmussen M.D."/>
            <person name="Reed L.K."/>
            <person name="Reenan R."/>
            <person name="Reily A."/>
            <person name="Remington K.A."/>
            <person name="Rieger T.T."/>
            <person name="Ritchie M.G."/>
            <person name="Robin C."/>
            <person name="Rogers Y.H."/>
            <person name="Rohde C."/>
            <person name="Rozas J."/>
            <person name="Rubenfield M.J."/>
            <person name="Ruiz A."/>
            <person name="Russo S."/>
            <person name="Salzberg S.L."/>
            <person name="Sanchez-Gracia A."/>
            <person name="Saranga D.J."/>
            <person name="Sato H."/>
            <person name="Schaeffer S.W."/>
            <person name="Schatz M.C."/>
            <person name="Schlenke T."/>
            <person name="Schwartz R."/>
            <person name="Segarra C."/>
            <person name="Singh R.S."/>
            <person name="Sirot L."/>
            <person name="Sirota M."/>
            <person name="Sisneros N.B."/>
            <person name="Smith C.D."/>
            <person name="Smith T.F."/>
            <person name="Spieth J."/>
            <person name="Stage D.E."/>
            <person name="Stark A."/>
            <person name="Stephan W."/>
            <person name="Strausberg R.L."/>
            <person name="Strempel S."/>
            <person name="Sturgill D."/>
            <person name="Sutton G."/>
            <person name="Sutton G.G."/>
            <person name="Tao W."/>
            <person name="Teichmann S."/>
            <person name="Tobari Y.N."/>
            <person name="Tomimura Y."/>
            <person name="Tsolas J.M."/>
            <person name="Valente V.L."/>
            <person name="Venter E."/>
            <person name="Venter J.C."/>
            <person name="Vicario S."/>
            <person name="Vieira F.G."/>
            <person name="Vilella A.J."/>
            <person name="Villasante A."/>
            <person name="Walenz B."/>
            <person name="Wang J."/>
            <person name="Wasserman M."/>
            <person name="Watts T."/>
            <person name="Wilson D."/>
            <person name="Wilson R.K."/>
            <person name="Wing R.A."/>
            <person name="Wolfner M.F."/>
            <person name="Wong A."/>
            <person name="Wong G.K."/>
            <person name="Wu C.I."/>
            <person name="Wu G."/>
            <person name="Yamamoto D."/>
            <person name="Yang H.P."/>
            <person name="Yang S.P."/>
            <person name="Yorke J.A."/>
            <person name="Yoshida K."/>
            <person name="Zdobnov E."/>
            <person name="Zhang P."/>
            <person name="Zhang Y."/>
            <person name="Zimin A.V."/>
            <person name="Baldwin J."/>
            <person name="Abdouelleil A."/>
            <person name="Abdulkadir J."/>
            <person name="Abebe A."/>
            <person name="Abera B."/>
            <person name="Abreu J."/>
            <person name="Acer S.C."/>
            <person name="Aftuck L."/>
            <person name="Alexander A."/>
            <person name="An P."/>
            <person name="Anderson E."/>
            <person name="Anderson S."/>
            <person name="Arachi H."/>
            <person name="Azer M."/>
            <person name="Bachantsang P."/>
            <person name="Barry A."/>
            <person name="Bayul T."/>
            <person name="Berlin A."/>
            <person name="Bessette D."/>
            <person name="Bloom T."/>
            <person name="Blye J."/>
            <person name="Boguslavskiy L."/>
            <person name="Bonnet C."/>
            <person name="Boukhgalter B."/>
            <person name="Bourzgui I."/>
            <person name="Brown A."/>
            <person name="Cahill P."/>
            <person name="Channer S."/>
            <person name="Cheshatsang Y."/>
            <person name="Chuda L."/>
            <person name="Citroen M."/>
            <person name="Collymore A."/>
            <person name="Cooke P."/>
            <person name="Costello M."/>
            <person name="D'Aco K."/>
            <person name="Daza R."/>
            <person name="De Haan G."/>
            <person name="DeGray S."/>
            <person name="DeMaso C."/>
            <person name="Dhargay N."/>
            <person name="Dooley K."/>
            <person name="Dooley E."/>
            <person name="Doricent M."/>
            <person name="Dorje P."/>
            <person name="Dorjee K."/>
            <person name="Dupes A."/>
            <person name="Elong R."/>
            <person name="Falk J."/>
            <person name="Farina A."/>
            <person name="Faro S."/>
            <person name="Ferguson D."/>
            <person name="Fisher S."/>
            <person name="Foley C.D."/>
            <person name="Franke A."/>
            <person name="Friedrich D."/>
            <person name="Gadbois L."/>
            <person name="Gearin G."/>
            <person name="Gearin C.R."/>
            <person name="Giannoukos G."/>
            <person name="Goode T."/>
            <person name="Graham J."/>
            <person name="Grandbois E."/>
            <person name="Grewal S."/>
            <person name="Gyaltsen K."/>
            <person name="Hafez N."/>
            <person name="Hagos B."/>
            <person name="Hall J."/>
            <person name="Henson C."/>
            <person name="Hollinger A."/>
            <person name="Honan T."/>
            <person name="Huard M.D."/>
            <person name="Hughes L."/>
            <person name="Hurhula B."/>
            <person name="Husby M.E."/>
            <person name="Kamat A."/>
            <person name="Kanga B."/>
            <person name="Kashin S."/>
            <person name="Khazanovich D."/>
            <person name="Kisner P."/>
            <person name="Lance K."/>
            <person name="Lara M."/>
            <person name="Lee W."/>
            <person name="Lennon N."/>
            <person name="Letendre F."/>
            <person name="LeVine R."/>
            <person name="Lipovsky A."/>
            <person name="Liu X."/>
            <person name="Liu J."/>
            <person name="Liu S."/>
            <person name="Lokyitsang T."/>
            <person name="Lokyitsang Y."/>
            <person name="Lubonja R."/>
            <person name="Lui A."/>
            <person name="MacDonald P."/>
            <person name="Magnisalis V."/>
            <person name="Maru K."/>
            <person name="Matthews C."/>
            <person name="McCusker W."/>
            <person name="McDonough S."/>
            <person name="Mehta T."/>
            <person name="Meldrim J."/>
            <person name="Meneus L."/>
            <person name="Mihai O."/>
            <person name="Mihalev A."/>
            <person name="Mihova T."/>
            <person name="Mittelman R."/>
            <person name="Mlenga V."/>
            <person name="Montmayeur A."/>
            <person name="Mulrain L."/>
            <person name="Navidi A."/>
            <person name="Naylor J."/>
            <person name="Negash T."/>
            <person name="Nguyen T."/>
            <person name="Nguyen N."/>
            <person name="Nicol R."/>
            <person name="Norbu C."/>
            <person name="Norbu N."/>
            <person name="Novod N."/>
            <person name="O'Neill B."/>
            <person name="Osman S."/>
            <person name="Markiewicz E."/>
            <person name="Oyono O.L."/>
            <person name="Patti C."/>
            <person name="Phunkhang P."/>
            <person name="Pierre F."/>
            <person name="Priest M."/>
            <person name="Raghuraman S."/>
            <person name="Rege F."/>
            <person name="Reyes R."/>
            <person name="Rise C."/>
            <person name="Rogov P."/>
            <person name="Ross K."/>
            <person name="Ryan E."/>
            <person name="Settipalli S."/>
            <person name="Shea T."/>
            <person name="Sherpa N."/>
            <person name="Shi L."/>
            <person name="Shih D."/>
            <person name="Sparrow T."/>
            <person name="Spaulding J."/>
            <person name="Stalker J."/>
            <person name="Stange-Thomann N."/>
            <person name="Stavropoulos S."/>
            <person name="Stone C."/>
            <person name="Strader C."/>
            <person name="Tesfaye S."/>
            <person name="Thomson T."/>
            <person name="Thoulutsang Y."/>
            <person name="Thoulutsang D."/>
            <person name="Topham K."/>
            <person name="Topping I."/>
            <person name="Tsamla T."/>
            <person name="Vassiliev H."/>
            <person name="Vo A."/>
            <person name="Wangchuk T."/>
            <person name="Wangdi T."/>
            <person name="Weiand M."/>
            <person name="Wilkinson J."/>
            <person name="Wilson A."/>
            <person name="Yadav S."/>
            <person name="Young G."/>
            <person name="Yu Q."/>
            <person name="Zembek L."/>
            <person name="Zhong D."/>
            <person name="Zimmer A."/>
            <person name="Zwirko Z."/>
            <person name="Jaffe D.B."/>
            <person name="Alvarez P."/>
            <person name="Brockman W."/>
            <person name="Butler J."/>
            <person name="Chin C."/>
            <person name="Gnerre S."/>
            <person name="Grabherr M."/>
            <person name="Kleber M."/>
            <person name="Mauceli E."/>
            <person name="MacCallum I."/>
        </authorList>
    </citation>
    <scope>NUCLEOTIDE SEQUENCE [LARGE SCALE GENOMIC DNA]</scope>
    <source>
        <strain evidence="14">Tucson 14030-0811.24</strain>
    </source>
</reference>
<dbReference type="AlphaFoldDB" id="B4NEJ4"/>
<dbReference type="GO" id="GO:0045503">
    <property type="term" value="F:dynein light chain binding"/>
    <property type="evidence" value="ECO:0007669"/>
    <property type="project" value="TreeGrafter"/>
</dbReference>
<comment type="subcellular location">
    <subcellularLocation>
        <location evidence="1">Cytoplasm</location>
        <location evidence="1">Cytoskeleton</location>
        <location evidence="1">Cilium axoneme</location>
    </subcellularLocation>
</comment>
<sequence>MYQNQFIYSRERRRFGRQCLFGDHNELMVSVHPSGRLRLKYILGNPSSRTTQLSSQFALSVMTTENVTHEQHGMYHYEGGWPKEVNINDEEQTLRHRKKVERDDNWGEQLTQLIRTVMAVGEQNNAINIYQDYFSDLTVELANENRMKYVARGVNVFHDIWHPSRHITNIEWMPNNERQFMVQFTNLYRLLRKKKRQVANDYTMGSNNAFYIWDVKNPLQPKLHYDCLDVVSRAKICPKDENNLAGGTYSGKVCIWATHATGMPIRSCPLEAAHREKTSALCWVHSKSNTEFYSGSLDGAIKYWDTRDLKMPVHELLLETEPQDRQDRQKSHGVTFLEFEYTIPVRFVIGSDMGYVFVGNRKGMTPAETLLGNYQLFAGPIWSINRNPFFVKNFLIVGDWRARIWSEESKDGPSTMYIKKDTQLTCGAWSTARCSLFVTGDKLGVVDFWDLLLHQRKPFYSINFNSMITDLVFRSDGELLAIGLANGDCHVLTLHEAMKTATGKEKALIASMFEREISRSKILEARAEEMKLKRRTHLILEEERLRLEQDQHEPELELDPDNPDQFVEMIKGDPEFRAAIADVQNTMLQGEHKRSQRHITMQRTVFEQMYLDKLRRESLAEEARRASPTRASMEKPSKDKGKSNGRRNSKNIK</sequence>
<dbReference type="OrthoDB" id="366230at2759"/>
<organism evidence="13 14">
    <name type="scientific">Drosophila willistoni</name>
    <name type="common">Fruit fly</name>
    <dbReference type="NCBI Taxonomy" id="7260"/>
    <lineage>
        <taxon>Eukaryota</taxon>
        <taxon>Metazoa</taxon>
        <taxon>Ecdysozoa</taxon>
        <taxon>Arthropoda</taxon>
        <taxon>Hexapoda</taxon>
        <taxon>Insecta</taxon>
        <taxon>Pterygota</taxon>
        <taxon>Neoptera</taxon>
        <taxon>Endopterygota</taxon>
        <taxon>Diptera</taxon>
        <taxon>Brachycera</taxon>
        <taxon>Muscomorpha</taxon>
        <taxon>Ephydroidea</taxon>
        <taxon>Drosophilidae</taxon>
        <taxon>Drosophila</taxon>
        <taxon>Sophophora</taxon>
    </lineage>
</organism>
<dbReference type="GO" id="GO:0005874">
    <property type="term" value="C:microtubule"/>
    <property type="evidence" value="ECO:0007669"/>
    <property type="project" value="UniProtKB-KW"/>
</dbReference>
<feature type="compositionally biased region" description="Basic residues" evidence="12">
    <location>
        <begin position="643"/>
        <end position="653"/>
    </location>
</feature>
<dbReference type="GO" id="GO:0045504">
    <property type="term" value="F:dynein heavy chain binding"/>
    <property type="evidence" value="ECO:0007669"/>
    <property type="project" value="TreeGrafter"/>
</dbReference>
<comment type="similarity">
    <text evidence="2">Belongs to the dynein intermediate chain family.</text>
</comment>
<dbReference type="SMART" id="SM00320">
    <property type="entry name" value="WD40"/>
    <property type="match status" value="5"/>
</dbReference>
<dbReference type="InParanoid" id="B4NEJ4"/>
<dbReference type="PANTHER" id="PTHR12442:SF7">
    <property type="entry name" value="DYNEIN AXONEMAL INTERMEDIATE CHAIN 2"/>
    <property type="match status" value="1"/>
</dbReference>
<keyword evidence="8" id="KW-0969">Cilium</keyword>
<evidence type="ECO:0008006" key="15">
    <source>
        <dbReference type="Google" id="ProtNLM"/>
    </source>
</evidence>
<dbReference type="GO" id="GO:0036158">
    <property type="term" value="P:outer dynein arm assembly"/>
    <property type="evidence" value="ECO:0007669"/>
    <property type="project" value="TreeGrafter"/>
</dbReference>
<evidence type="ECO:0000256" key="10">
    <source>
        <dbReference type="ARBA" id="ARBA00023212"/>
    </source>
</evidence>
<dbReference type="Proteomes" id="UP000007798">
    <property type="component" value="Unassembled WGS sequence"/>
</dbReference>
<evidence type="ECO:0000256" key="11">
    <source>
        <dbReference type="ARBA" id="ARBA00023273"/>
    </source>
</evidence>
<dbReference type="PANTHER" id="PTHR12442">
    <property type="entry name" value="DYNEIN INTERMEDIATE CHAIN"/>
    <property type="match status" value="1"/>
</dbReference>
<dbReference type="SUPFAM" id="SSF50978">
    <property type="entry name" value="WD40 repeat-like"/>
    <property type="match status" value="1"/>
</dbReference>